<dbReference type="AlphaFoldDB" id="F7NNL7"/>
<organism evidence="1 2">
    <name type="scientific">Acetonema longum DSM 6540</name>
    <dbReference type="NCBI Taxonomy" id="1009370"/>
    <lineage>
        <taxon>Bacteria</taxon>
        <taxon>Bacillati</taxon>
        <taxon>Bacillota</taxon>
        <taxon>Negativicutes</taxon>
        <taxon>Acetonemataceae</taxon>
        <taxon>Acetonema</taxon>
    </lineage>
</organism>
<protein>
    <submittedName>
        <fullName evidence="1">Uncharacterized protein</fullName>
    </submittedName>
</protein>
<keyword evidence="2" id="KW-1185">Reference proteome</keyword>
<reference evidence="1 2" key="1">
    <citation type="journal article" date="2011" name="EMBO J.">
        <title>Structural diversity of bacterial flagellar motors.</title>
        <authorList>
            <person name="Chen S."/>
            <person name="Beeby M."/>
            <person name="Murphy G.E."/>
            <person name="Leadbetter J.R."/>
            <person name="Hendrixson D.R."/>
            <person name="Briegel A."/>
            <person name="Li Z."/>
            <person name="Shi J."/>
            <person name="Tocheva E.I."/>
            <person name="Muller A."/>
            <person name="Dobro M.J."/>
            <person name="Jensen G.J."/>
        </authorList>
    </citation>
    <scope>NUCLEOTIDE SEQUENCE [LARGE SCALE GENOMIC DNA]</scope>
    <source>
        <strain evidence="1 2">DSM 6540</strain>
    </source>
</reference>
<sequence>MEELKSKRLSVTEAMVRQETLNRMKEITEALRSMDTMRNFDENAGRAHSDTKSGAG</sequence>
<gene>
    <name evidence="1" type="ORF">ALO_18542</name>
</gene>
<name>F7NNL7_9FIRM</name>
<evidence type="ECO:0000313" key="1">
    <source>
        <dbReference type="EMBL" id="EGO62360.1"/>
    </source>
</evidence>
<accession>F7NNL7</accession>
<dbReference type="Proteomes" id="UP000003240">
    <property type="component" value="Unassembled WGS sequence"/>
</dbReference>
<evidence type="ECO:0000313" key="2">
    <source>
        <dbReference type="Proteomes" id="UP000003240"/>
    </source>
</evidence>
<proteinExistence type="predicted"/>
<comment type="caution">
    <text evidence="1">The sequence shown here is derived from an EMBL/GenBank/DDBJ whole genome shotgun (WGS) entry which is preliminary data.</text>
</comment>
<dbReference type="EMBL" id="AFGF01000228">
    <property type="protein sequence ID" value="EGO62360.1"/>
    <property type="molecule type" value="Genomic_DNA"/>
</dbReference>